<dbReference type="PANTHER" id="PTHR37550:SF3">
    <property type="entry name" value="ANTITOXIN VAPB1"/>
    <property type="match status" value="1"/>
</dbReference>
<evidence type="ECO:0000313" key="2">
    <source>
        <dbReference type="EMBL" id="GBH20045.1"/>
    </source>
</evidence>
<organism evidence="2 4">
    <name type="scientific">Pseudomonas syringae pv. actinidiae</name>
    <dbReference type="NCBI Taxonomy" id="103796"/>
    <lineage>
        <taxon>Bacteria</taxon>
        <taxon>Pseudomonadati</taxon>
        <taxon>Pseudomonadota</taxon>
        <taxon>Gammaproteobacteria</taxon>
        <taxon>Pseudomonadales</taxon>
        <taxon>Pseudomonadaceae</taxon>
        <taxon>Pseudomonas</taxon>
        <taxon>Pseudomonas syringae</taxon>
    </lineage>
</organism>
<gene>
    <name evidence="1" type="ORF">CT122_25365</name>
    <name evidence="2" type="ORF">KPSA3_06067</name>
</gene>
<dbReference type="InterPro" id="IPR047976">
    <property type="entry name" value="Anti_VapB2-like"/>
</dbReference>
<evidence type="ECO:0000313" key="1">
    <source>
        <dbReference type="EMBL" id="ATV19774.1"/>
    </source>
</evidence>
<dbReference type="GeneID" id="1182680"/>
<reference evidence="1 3" key="1">
    <citation type="submission" date="2017-11" db="EMBL/GenBank/DDBJ databases">
        <title>Complete DNA Sequence of Pseudomonas syringae pv. actinidiae, biovar 5 (Psa5).</title>
        <authorList>
            <person name="Butler M."/>
            <person name="Taiaroa G."/>
            <person name="Sumpter N."/>
            <person name="Poulter R."/>
        </authorList>
    </citation>
    <scope>NUCLEOTIDE SEQUENCE [LARGE SCALE GENOMIC DNA]</scope>
    <source>
        <strain evidence="1 3">MAFF212063</strain>
    </source>
</reference>
<evidence type="ECO:0000313" key="4">
    <source>
        <dbReference type="Proteomes" id="UP000248291"/>
    </source>
</evidence>
<dbReference type="PANTHER" id="PTHR37550">
    <property type="entry name" value="ANTITOXIN VAPB1"/>
    <property type="match status" value="1"/>
</dbReference>
<dbReference type="SUPFAM" id="SSF89447">
    <property type="entry name" value="AbrB/MazE/MraZ-like"/>
    <property type="match status" value="1"/>
</dbReference>
<sequence>MEQSTVFKSNRSQAVRLPKAVALPDDVKRVDVVAVGRTRIISPAGEMWNSWFDGESVSDDFMAEREQPVEQLRESL</sequence>
<dbReference type="InterPro" id="IPR051734">
    <property type="entry name" value="VapB_TA_antitoxins"/>
</dbReference>
<accession>A0A0K8LU44</accession>
<protein>
    <submittedName>
        <fullName evidence="1">Antitoxin</fullName>
    </submittedName>
    <submittedName>
        <fullName evidence="2">Virulence-associated protein VagC</fullName>
    </submittedName>
</protein>
<dbReference type="Gene3D" id="2.10.260.10">
    <property type="match status" value="1"/>
</dbReference>
<reference evidence="2 4" key="2">
    <citation type="submission" date="2018-04" db="EMBL/GenBank/DDBJ databases">
        <title>Draft genome sequence of Pseudomonas syringae pv. actinidiae biovar 3 strains isolated from kiwifruit in Kagawa prefecture.</title>
        <authorList>
            <person name="Tabuchi M."/>
            <person name="Saito M."/>
            <person name="Fujiwara S."/>
            <person name="Sasa N."/>
            <person name="Akimitsu K."/>
            <person name="Gomi K."/>
            <person name="Konishi-Sugita S."/>
            <person name="Hamano K."/>
            <person name="Kataoka I."/>
        </authorList>
    </citation>
    <scope>NUCLEOTIDE SEQUENCE [LARGE SCALE GENOMIC DNA]</scope>
    <source>
        <strain evidence="2 4">MAFF212211</strain>
    </source>
</reference>
<name>A0A0K8LU44_PSESF</name>
<dbReference type="EMBL" id="BGKA01000243">
    <property type="protein sequence ID" value="GBH20045.1"/>
    <property type="molecule type" value="Genomic_DNA"/>
</dbReference>
<dbReference type="AlphaFoldDB" id="A0A0K8LU44"/>
<proteinExistence type="predicted"/>
<dbReference type="NCBIfam" id="NF040493">
    <property type="entry name" value="TA_anti_VapB"/>
    <property type="match status" value="1"/>
</dbReference>
<dbReference type="Proteomes" id="UP000248291">
    <property type="component" value="Unassembled WGS sequence"/>
</dbReference>
<dbReference type="Proteomes" id="UP000230024">
    <property type="component" value="Chromosome"/>
</dbReference>
<dbReference type="InterPro" id="IPR037914">
    <property type="entry name" value="SpoVT-AbrB_sf"/>
</dbReference>
<dbReference type="RefSeq" id="WP_003380366.1">
    <property type="nucleotide sequence ID" value="NZ_AP019411.1"/>
</dbReference>
<evidence type="ECO:0000313" key="3">
    <source>
        <dbReference type="Proteomes" id="UP000230024"/>
    </source>
</evidence>
<dbReference type="EMBL" id="CP024712">
    <property type="protein sequence ID" value="ATV19774.1"/>
    <property type="molecule type" value="Genomic_DNA"/>
</dbReference>